<dbReference type="EMBL" id="JAGKQH010000006">
    <property type="protein sequence ID" value="KAG6596369.1"/>
    <property type="molecule type" value="Genomic_DNA"/>
</dbReference>
<name>A0AAV6NEC9_9ROSI</name>
<sequence>MKKTGKLKMWKRKVNRSIKAIIASNSILFSRPETNTNRLLRKSSNERYAILDFFGRASAVRKRLRNSKRGSIPCSERMDVGGYAERRKKLAQSAGIEDKRIVSEICLLSSSSSRFNCVAIIVYSSRIESILLPPTG</sequence>
<organism evidence="1 2">
    <name type="scientific">Cucurbita argyrosperma subsp. sororia</name>
    <dbReference type="NCBI Taxonomy" id="37648"/>
    <lineage>
        <taxon>Eukaryota</taxon>
        <taxon>Viridiplantae</taxon>
        <taxon>Streptophyta</taxon>
        <taxon>Embryophyta</taxon>
        <taxon>Tracheophyta</taxon>
        <taxon>Spermatophyta</taxon>
        <taxon>Magnoliopsida</taxon>
        <taxon>eudicotyledons</taxon>
        <taxon>Gunneridae</taxon>
        <taxon>Pentapetalae</taxon>
        <taxon>rosids</taxon>
        <taxon>fabids</taxon>
        <taxon>Cucurbitales</taxon>
        <taxon>Cucurbitaceae</taxon>
        <taxon>Cucurbiteae</taxon>
        <taxon>Cucurbita</taxon>
    </lineage>
</organism>
<feature type="non-terminal residue" evidence="1">
    <location>
        <position position="1"/>
    </location>
</feature>
<comment type="caution">
    <text evidence="1">The sequence shown here is derived from an EMBL/GenBank/DDBJ whole genome shotgun (WGS) entry which is preliminary data.</text>
</comment>
<dbReference type="AlphaFoldDB" id="A0AAV6NEC9"/>
<evidence type="ECO:0000313" key="1">
    <source>
        <dbReference type="EMBL" id="KAG6596369.1"/>
    </source>
</evidence>
<accession>A0AAV6NEC9</accession>
<reference evidence="1 2" key="1">
    <citation type="journal article" date="2021" name="Hortic Res">
        <title>The domestication of Cucurbita argyrosperma as revealed by the genome of its wild relative.</title>
        <authorList>
            <person name="Barrera-Redondo J."/>
            <person name="Sanchez-de la Vega G."/>
            <person name="Aguirre-Liguori J.A."/>
            <person name="Castellanos-Morales G."/>
            <person name="Gutierrez-Guerrero Y.T."/>
            <person name="Aguirre-Dugua X."/>
            <person name="Aguirre-Planter E."/>
            <person name="Tenaillon M.I."/>
            <person name="Lira-Saade R."/>
            <person name="Eguiarte L.E."/>
        </authorList>
    </citation>
    <scope>NUCLEOTIDE SEQUENCE [LARGE SCALE GENOMIC DNA]</scope>
    <source>
        <strain evidence="1">JBR-2021</strain>
    </source>
</reference>
<protein>
    <recommendedName>
        <fullName evidence="3">Ribosomal protein S14</fullName>
    </recommendedName>
</protein>
<keyword evidence="2" id="KW-1185">Reference proteome</keyword>
<gene>
    <name evidence="1" type="ORF">SDJN03_09549</name>
</gene>
<evidence type="ECO:0000313" key="2">
    <source>
        <dbReference type="Proteomes" id="UP000685013"/>
    </source>
</evidence>
<evidence type="ECO:0008006" key="3">
    <source>
        <dbReference type="Google" id="ProtNLM"/>
    </source>
</evidence>
<dbReference type="Proteomes" id="UP000685013">
    <property type="component" value="Chromosome 6"/>
</dbReference>
<proteinExistence type="predicted"/>